<name>A0A4Y2B4J1_ARAVE</name>
<reference evidence="1 2" key="1">
    <citation type="journal article" date="2019" name="Sci. Rep.">
        <title>Orb-weaving spider Araneus ventricosus genome elucidates the spidroin gene catalogue.</title>
        <authorList>
            <person name="Kono N."/>
            <person name="Nakamura H."/>
            <person name="Ohtoshi R."/>
            <person name="Moran D.A.P."/>
            <person name="Shinohara A."/>
            <person name="Yoshida Y."/>
            <person name="Fujiwara M."/>
            <person name="Mori M."/>
            <person name="Tomita M."/>
            <person name="Arakawa K."/>
        </authorList>
    </citation>
    <scope>NUCLEOTIDE SEQUENCE [LARGE SCALE GENOMIC DNA]</scope>
</reference>
<evidence type="ECO:0000313" key="2">
    <source>
        <dbReference type="Proteomes" id="UP000499080"/>
    </source>
</evidence>
<organism evidence="1 2">
    <name type="scientific">Araneus ventricosus</name>
    <name type="common">Orbweaver spider</name>
    <name type="synonym">Epeira ventricosa</name>
    <dbReference type="NCBI Taxonomy" id="182803"/>
    <lineage>
        <taxon>Eukaryota</taxon>
        <taxon>Metazoa</taxon>
        <taxon>Ecdysozoa</taxon>
        <taxon>Arthropoda</taxon>
        <taxon>Chelicerata</taxon>
        <taxon>Arachnida</taxon>
        <taxon>Araneae</taxon>
        <taxon>Araneomorphae</taxon>
        <taxon>Entelegynae</taxon>
        <taxon>Araneoidea</taxon>
        <taxon>Araneidae</taxon>
        <taxon>Araneus</taxon>
    </lineage>
</organism>
<dbReference type="Proteomes" id="UP000499080">
    <property type="component" value="Unassembled WGS sequence"/>
</dbReference>
<proteinExistence type="predicted"/>
<gene>
    <name evidence="1" type="ORF">AVEN_89049_1</name>
</gene>
<dbReference type="EMBL" id="BGPR01000046">
    <property type="protein sequence ID" value="GBL85984.1"/>
    <property type="molecule type" value="Genomic_DNA"/>
</dbReference>
<sequence>MLSDGDIVLHGIIHTVLRIAAKFQVGSLNPQYSPDLAPNMGSKHLSVARFSSDSDVKTAAENCLNGPERYFYLIGLNKLVQTSDKCLNRFGDYAEK</sequence>
<dbReference type="AlphaFoldDB" id="A0A4Y2B4J1"/>
<comment type="caution">
    <text evidence="1">The sequence shown here is derived from an EMBL/GenBank/DDBJ whole genome shotgun (WGS) entry which is preliminary data.</text>
</comment>
<protein>
    <submittedName>
        <fullName evidence="1">Uncharacterized protein</fullName>
    </submittedName>
</protein>
<accession>A0A4Y2B4J1</accession>
<evidence type="ECO:0000313" key="1">
    <source>
        <dbReference type="EMBL" id="GBL85984.1"/>
    </source>
</evidence>
<keyword evidence="2" id="KW-1185">Reference proteome</keyword>